<keyword evidence="1" id="KW-0812">Transmembrane</keyword>
<evidence type="ECO:0000313" key="3">
    <source>
        <dbReference type="EMBL" id="EHR79115.2"/>
    </source>
</evidence>
<dbReference type="Pfam" id="PF25939">
    <property type="entry name" value="DUF7982"/>
    <property type="match status" value="1"/>
</dbReference>
<protein>
    <recommendedName>
        <fullName evidence="2">DUF7982 domain-containing protein</fullName>
    </recommendedName>
</protein>
<dbReference type="AlphaFoldDB" id="H3ZLQ3"/>
<dbReference type="STRING" id="523849.OCC_01259"/>
<reference evidence="3 4" key="1">
    <citation type="journal article" date="2012" name="J. Bacteriol.">
        <title>Genome sequence of the model hyperthermophilic archaeon Thermococcus litoralis NS-C.</title>
        <authorList>
            <person name="Gardner A.F."/>
            <person name="Kumar S."/>
            <person name="Perler F.B."/>
        </authorList>
    </citation>
    <scope>NUCLEOTIDE SEQUENCE [LARGE SCALE GENOMIC DNA]</scope>
    <source>
        <strain evidence="4">ATCC 51850 / DSM 5473 / JCM 8560 / NS-C</strain>
    </source>
</reference>
<gene>
    <name evidence="3" type="ORF">OCC_01259</name>
</gene>
<dbReference type="PaxDb" id="523849-OCC_01259"/>
<feature type="transmembrane region" description="Helical" evidence="1">
    <location>
        <begin position="58"/>
        <end position="75"/>
    </location>
</feature>
<keyword evidence="1" id="KW-0472">Membrane</keyword>
<dbReference type="Proteomes" id="UP000015502">
    <property type="component" value="Chromosome"/>
</dbReference>
<proteinExistence type="predicted"/>
<evidence type="ECO:0000313" key="4">
    <source>
        <dbReference type="Proteomes" id="UP000015502"/>
    </source>
</evidence>
<accession>H3ZLQ3</accession>
<sequence>MSSSFSSNSEGNDKHFKVNGFKLARDKEMRMERVAGASLAVIGAFLLIYGAINSNQSQINLGFAGLFLSFVVFTFKSKEYVKREALDNLILPYVNMIKKMVDDLGLEGNALYIPPYENMPEGGTFIPLHKDFDLDLGRMDEDTVFLTNVANERQMGLVIRPTGAELVKKFEEHFEGSLDGEGYATVESVSSSVLRALDLAKGVHIDENKEGFRIVVKPTNTEICRASIEGCNQVACPVCSSILLALAKGTNEVIESESFATTQHGVEIKAKKLGGVREWM</sequence>
<dbReference type="KEGG" id="tlt:OCC_01259"/>
<organism evidence="3 4">
    <name type="scientific">Thermococcus litoralis (strain ATCC 51850 / DSM 5473 / JCM 8560 / NS-C)</name>
    <dbReference type="NCBI Taxonomy" id="523849"/>
    <lineage>
        <taxon>Archaea</taxon>
        <taxon>Methanobacteriati</taxon>
        <taxon>Methanobacteriota</taxon>
        <taxon>Thermococci</taxon>
        <taxon>Thermococcales</taxon>
        <taxon>Thermococcaceae</taxon>
        <taxon>Thermococcus</taxon>
    </lineage>
</organism>
<name>H3ZLQ3_THELN</name>
<evidence type="ECO:0000259" key="2">
    <source>
        <dbReference type="Pfam" id="PF25939"/>
    </source>
</evidence>
<evidence type="ECO:0000256" key="1">
    <source>
        <dbReference type="SAM" id="Phobius"/>
    </source>
</evidence>
<feature type="transmembrane region" description="Helical" evidence="1">
    <location>
        <begin position="34"/>
        <end position="52"/>
    </location>
</feature>
<keyword evidence="1" id="KW-1133">Transmembrane helix</keyword>
<feature type="domain" description="DUF7982" evidence="2">
    <location>
        <begin position="32"/>
        <end position="260"/>
    </location>
</feature>
<dbReference type="EMBL" id="CP006670">
    <property type="protein sequence ID" value="EHR79115.2"/>
    <property type="molecule type" value="Genomic_DNA"/>
</dbReference>
<keyword evidence="4" id="KW-1185">Reference proteome</keyword>
<dbReference type="InterPro" id="IPR058288">
    <property type="entry name" value="DUF7982"/>
</dbReference>
<dbReference type="HOGENOM" id="CLU_097795_0_0_2"/>